<dbReference type="InterPro" id="IPR004839">
    <property type="entry name" value="Aminotransferase_I/II_large"/>
</dbReference>
<dbReference type="PANTHER" id="PTHR13693">
    <property type="entry name" value="CLASS II AMINOTRANSFERASE/8-AMINO-7-OXONONANOATE SYNTHASE"/>
    <property type="match status" value="1"/>
</dbReference>
<dbReference type="RefSeq" id="WP_127940052.1">
    <property type="nucleotide sequence ID" value="NZ_SAUN01000001.1"/>
</dbReference>
<evidence type="ECO:0000259" key="8">
    <source>
        <dbReference type="Pfam" id="PF00155"/>
    </source>
</evidence>
<dbReference type="InterPro" id="IPR015424">
    <property type="entry name" value="PyrdxlP-dep_Trfase"/>
</dbReference>
<protein>
    <recommendedName>
        <fullName evidence="2">8-amino-7-oxononanoate synthase</fullName>
        <ecNumber evidence="2">2.3.1.47</ecNumber>
    </recommendedName>
</protein>
<dbReference type="PANTHER" id="PTHR13693:SF3">
    <property type="entry name" value="LD36009P"/>
    <property type="match status" value="1"/>
</dbReference>
<dbReference type="OrthoDB" id="9807157at2"/>
<dbReference type="PROSITE" id="PS00599">
    <property type="entry name" value="AA_TRANSFER_CLASS_2"/>
    <property type="match status" value="1"/>
</dbReference>
<dbReference type="EC" id="2.3.1.47" evidence="2"/>
<dbReference type="AlphaFoldDB" id="A0A438MQG2"/>
<dbReference type="Proteomes" id="UP000284824">
    <property type="component" value="Unassembled WGS sequence"/>
</dbReference>
<keyword evidence="10" id="KW-1185">Reference proteome</keyword>
<evidence type="ECO:0000256" key="1">
    <source>
        <dbReference type="ARBA" id="ARBA00001933"/>
    </source>
</evidence>
<sequence length="428" mass="44916">MVDVFAKCRLPETYQFVKELGVYPYYQAIEERLGEGEVVIDGRVLVQAGSNDYLGLSGDERVREAAIEATRRLGTGSGGSRLSNGSLALHEELEARLAAFLGREAVMVTSAGYLANLALGTLIGPGDTVVGDRLVHACLIDAVRLGGARLRRYRHNDMGHLERLLDAADPGAGRLIITEGMFSTSGSVCDLPGIAKLARAYDARLVMDSAHDVGLLGANGRGAAEQHGLEGAIDLQTVTFSKALGTIGGAVAGPEEIVAYLRHYARSVVFTAALSPACAAAALAALEIIAAEPERRHRLRATAEGLSGELAAMGYAVVPSDRPVIAVPVGDDLLCFRLWRELFDEGVFTTAMISPGVPPGQALIRVSITAVHTGTQVDRIISAFAAAGRRLRLIPDGPEARTVTPAEDGLKTVPRTSPGATPTAPAGP</sequence>
<organism evidence="9 10">
    <name type="scientific">Nonomuraea polychroma</name>
    <dbReference type="NCBI Taxonomy" id="46176"/>
    <lineage>
        <taxon>Bacteria</taxon>
        <taxon>Bacillati</taxon>
        <taxon>Actinomycetota</taxon>
        <taxon>Actinomycetes</taxon>
        <taxon>Streptosporangiales</taxon>
        <taxon>Streptosporangiaceae</taxon>
        <taxon>Nonomuraea</taxon>
    </lineage>
</organism>
<evidence type="ECO:0000256" key="3">
    <source>
        <dbReference type="ARBA" id="ARBA00022679"/>
    </source>
</evidence>
<comment type="caution">
    <text evidence="9">The sequence shown here is derived from an EMBL/GenBank/DDBJ whole genome shotgun (WGS) entry which is preliminary data.</text>
</comment>
<accession>A0A438MQG2</accession>
<evidence type="ECO:0000313" key="9">
    <source>
        <dbReference type="EMBL" id="RVX47651.1"/>
    </source>
</evidence>
<dbReference type="Pfam" id="PF00155">
    <property type="entry name" value="Aminotran_1_2"/>
    <property type="match status" value="1"/>
</dbReference>
<evidence type="ECO:0000256" key="6">
    <source>
        <dbReference type="RuleBase" id="RU003693"/>
    </source>
</evidence>
<dbReference type="SUPFAM" id="SSF53383">
    <property type="entry name" value="PLP-dependent transferases"/>
    <property type="match status" value="1"/>
</dbReference>
<keyword evidence="3" id="KW-0808">Transferase</keyword>
<feature type="region of interest" description="Disordered" evidence="7">
    <location>
        <begin position="396"/>
        <end position="428"/>
    </location>
</feature>
<reference evidence="9 10" key="1">
    <citation type="submission" date="2019-01" db="EMBL/GenBank/DDBJ databases">
        <title>Sequencing the genomes of 1000 actinobacteria strains.</title>
        <authorList>
            <person name="Klenk H.-P."/>
        </authorList>
    </citation>
    <scope>NUCLEOTIDE SEQUENCE [LARGE SCALE GENOMIC DNA]</scope>
    <source>
        <strain evidence="9 10">DSM 43925</strain>
    </source>
</reference>
<evidence type="ECO:0000256" key="4">
    <source>
        <dbReference type="ARBA" id="ARBA00022898"/>
    </source>
</evidence>
<dbReference type="Gene3D" id="3.40.640.10">
    <property type="entry name" value="Type I PLP-dependent aspartate aminotransferase-like (Major domain)"/>
    <property type="match status" value="1"/>
</dbReference>
<dbReference type="InterPro" id="IPR015421">
    <property type="entry name" value="PyrdxlP-dep_Trfase_major"/>
</dbReference>
<feature type="domain" description="Aminotransferase class I/classII large" evidence="8">
    <location>
        <begin position="49"/>
        <end position="383"/>
    </location>
</feature>
<dbReference type="InterPro" id="IPR001917">
    <property type="entry name" value="Aminotrans_II_pyridoxalP_BS"/>
</dbReference>
<dbReference type="InterPro" id="IPR050087">
    <property type="entry name" value="AON_synthase_class-II"/>
</dbReference>
<evidence type="ECO:0000313" key="10">
    <source>
        <dbReference type="Proteomes" id="UP000284824"/>
    </source>
</evidence>
<dbReference type="Gene3D" id="3.90.1150.10">
    <property type="entry name" value="Aspartate Aminotransferase, domain 1"/>
    <property type="match status" value="1"/>
</dbReference>
<keyword evidence="4 6" id="KW-0663">Pyridoxal phosphate</keyword>
<comment type="similarity">
    <text evidence="6">Belongs to the class-II pyridoxal-phosphate-dependent aminotransferase family.</text>
</comment>
<dbReference type="GO" id="GO:0030170">
    <property type="term" value="F:pyridoxal phosphate binding"/>
    <property type="evidence" value="ECO:0007669"/>
    <property type="project" value="InterPro"/>
</dbReference>
<proteinExistence type="inferred from homology"/>
<evidence type="ECO:0000256" key="5">
    <source>
        <dbReference type="ARBA" id="ARBA00047715"/>
    </source>
</evidence>
<evidence type="ECO:0000256" key="7">
    <source>
        <dbReference type="SAM" id="MobiDB-lite"/>
    </source>
</evidence>
<gene>
    <name evidence="9" type="ORF">EDD27_10592</name>
</gene>
<comment type="cofactor">
    <cofactor evidence="1 6">
        <name>pyridoxal 5'-phosphate</name>
        <dbReference type="ChEBI" id="CHEBI:597326"/>
    </cofactor>
</comment>
<evidence type="ECO:0000256" key="2">
    <source>
        <dbReference type="ARBA" id="ARBA00013187"/>
    </source>
</evidence>
<dbReference type="InterPro" id="IPR015422">
    <property type="entry name" value="PyrdxlP-dep_Trfase_small"/>
</dbReference>
<comment type="catalytic activity">
    <reaction evidence="5">
        <text>6-carboxyhexanoyl-[ACP] + L-alanine + H(+) = (8S)-8-amino-7-oxononanoate + holo-[ACP] + CO2</text>
        <dbReference type="Rhea" id="RHEA:42288"/>
        <dbReference type="Rhea" id="RHEA-COMP:9685"/>
        <dbReference type="Rhea" id="RHEA-COMP:9955"/>
        <dbReference type="ChEBI" id="CHEBI:15378"/>
        <dbReference type="ChEBI" id="CHEBI:16526"/>
        <dbReference type="ChEBI" id="CHEBI:57972"/>
        <dbReference type="ChEBI" id="CHEBI:64479"/>
        <dbReference type="ChEBI" id="CHEBI:78846"/>
        <dbReference type="ChEBI" id="CHEBI:149468"/>
        <dbReference type="EC" id="2.3.1.47"/>
    </reaction>
</comment>
<dbReference type="GO" id="GO:0008710">
    <property type="term" value="F:8-amino-7-oxononanoate synthase activity"/>
    <property type="evidence" value="ECO:0007669"/>
    <property type="project" value="UniProtKB-EC"/>
</dbReference>
<dbReference type="EMBL" id="SAUN01000001">
    <property type="protein sequence ID" value="RVX47651.1"/>
    <property type="molecule type" value="Genomic_DNA"/>
</dbReference>
<name>A0A438MQG2_9ACTN</name>
<feature type="compositionally biased region" description="Low complexity" evidence="7">
    <location>
        <begin position="418"/>
        <end position="428"/>
    </location>
</feature>